<dbReference type="SUPFAM" id="SSF54826">
    <property type="entry name" value="Enolase N-terminal domain-like"/>
    <property type="match status" value="1"/>
</dbReference>
<dbReference type="PANTHER" id="PTHR48073:SF2">
    <property type="entry name" value="O-SUCCINYLBENZOATE SYNTHASE"/>
    <property type="match status" value="1"/>
</dbReference>
<reference evidence="3 4" key="1">
    <citation type="submission" date="2020-10" db="EMBL/GenBank/DDBJ databases">
        <title>Connecting structure to function with the recovery of over 1000 high-quality activated sludge metagenome-assembled genomes encoding full-length rRNA genes using long-read sequencing.</title>
        <authorList>
            <person name="Singleton C.M."/>
            <person name="Petriglieri F."/>
            <person name="Kristensen J.M."/>
            <person name="Kirkegaard R.H."/>
            <person name="Michaelsen T.Y."/>
            <person name="Andersen M.H."/>
            <person name="Karst S.M."/>
            <person name="Dueholm M.S."/>
            <person name="Nielsen P.H."/>
            <person name="Albertsen M."/>
        </authorList>
    </citation>
    <scope>NUCLEOTIDE SEQUENCE [LARGE SCALE GENOMIC DNA]</scope>
    <source>
        <strain evidence="3">EsbW_18-Q3-R4-48_BATAC.463</strain>
    </source>
</reference>
<gene>
    <name evidence="3" type="ORF">IPJ38_16480</name>
</gene>
<dbReference type="Gene3D" id="3.20.20.120">
    <property type="entry name" value="Enolase-like C-terminal domain"/>
    <property type="match status" value="1"/>
</dbReference>
<dbReference type="InterPro" id="IPR029065">
    <property type="entry name" value="Enolase_C-like"/>
</dbReference>
<proteinExistence type="predicted"/>
<dbReference type="SFLD" id="SFLDG00180">
    <property type="entry name" value="muconate_cycloisomerase"/>
    <property type="match status" value="1"/>
</dbReference>
<comment type="caution">
    <text evidence="3">The sequence shown here is derived from an EMBL/GenBank/DDBJ whole genome shotgun (WGS) entry which is preliminary data.</text>
</comment>
<protein>
    <submittedName>
        <fullName evidence="3">O-succinylbenzoate synthase</fullName>
    </submittedName>
</protein>
<accession>A0A935MU87</accession>
<name>A0A935MU87_9RHOO</name>
<dbReference type="InterPro" id="IPR036849">
    <property type="entry name" value="Enolase-like_C_sf"/>
</dbReference>
<evidence type="ECO:0000256" key="1">
    <source>
        <dbReference type="ARBA" id="ARBA00022723"/>
    </source>
</evidence>
<dbReference type="SFLD" id="SFLDF00009">
    <property type="entry name" value="o-succinylbenzoate_synthase"/>
    <property type="match status" value="1"/>
</dbReference>
<dbReference type="InterPro" id="IPR013342">
    <property type="entry name" value="Mandelate_racemase_C"/>
</dbReference>
<sequence>MVAADWLPYRLSFKQPWQTARGLLNEREGALLRLQTDDGLTGWGDAAPLPEFGISETAAREFAEECAELDLATQRTGVNLANWLSCEPAPESVTVNAVLGSIFSLKPDAIGSAVAAGFKILKLKVGLQPVAEEIRQLQILSNALPPGIRWRLDANAAWSAANAHTFICAARQLPVEGLEEPLREPSHHGLRELQALAPFPLAIDESTHLLDQNFWLAPPVQRLVIKPARCGGLLASIELALRARAAGLEVIITSSLESACGLTACAHLAAAVAPFSTHGLASADWFVHDTGPPPVIENGQMLIPKQPGIGFNHSFISS</sequence>
<dbReference type="SUPFAM" id="SSF51604">
    <property type="entry name" value="Enolase C-terminal domain-like"/>
    <property type="match status" value="1"/>
</dbReference>
<evidence type="ECO:0000313" key="4">
    <source>
        <dbReference type="Proteomes" id="UP000739411"/>
    </source>
</evidence>
<feature type="domain" description="Mandelate racemase/muconate lactonizing enzyme C-terminal" evidence="2">
    <location>
        <begin position="107"/>
        <end position="200"/>
    </location>
</feature>
<dbReference type="SFLD" id="SFLDS00001">
    <property type="entry name" value="Enolase"/>
    <property type="match status" value="1"/>
</dbReference>
<dbReference type="SMART" id="SM00922">
    <property type="entry name" value="MR_MLE"/>
    <property type="match status" value="1"/>
</dbReference>
<dbReference type="Proteomes" id="UP000739411">
    <property type="component" value="Unassembled WGS sequence"/>
</dbReference>
<evidence type="ECO:0000313" key="3">
    <source>
        <dbReference type="EMBL" id="MBK7416449.1"/>
    </source>
</evidence>
<dbReference type="AlphaFoldDB" id="A0A935MU87"/>
<dbReference type="Pfam" id="PF13378">
    <property type="entry name" value="MR_MLE_C"/>
    <property type="match status" value="1"/>
</dbReference>
<organism evidence="3 4">
    <name type="scientific">Candidatus Dechloromonas phosphorivorans</name>
    <dbReference type="NCBI Taxonomy" id="2899244"/>
    <lineage>
        <taxon>Bacteria</taxon>
        <taxon>Pseudomonadati</taxon>
        <taxon>Pseudomonadota</taxon>
        <taxon>Betaproteobacteria</taxon>
        <taxon>Rhodocyclales</taxon>
        <taxon>Azonexaceae</taxon>
        <taxon>Dechloromonas</taxon>
    </lineage>
</organism>
<dbReference type="EMBL" id="JADJMS010000045">
    <property type="protein sequence ID" value="MBK7416449.1"/>
    <property type="molecule type" value="Genomic_DNA"/>
</dbReference>
<dbReference type="InterPro" id="IPR029017">
    <property type="entry name" value="Enolase-like_N"/>
</dbReference>
<keyword evidence="1" id="KW-0479">Metal-binding</keyword>
<dbReference type="GO" id="GO:0046872">
    <property type="term" value="F:metal ion binding"/>
    <property type="evidence" value="ECO:0007669"/>
    <property type="project" value="UniProtKB-KW"/>
</dbReference>
<evidence type="ECO:0000259" key="2">
    <source>
        <dbReference type="SMART" id="SM00922"/>
    </source>
</evidence>
<dbReference type="GO" id="GO:0003824">
    <property type="term" value="F:catalytic activity"/>
    <property type="evidence" value="ECO:0007669"/>
    <property type="project" value="UniProtKB-ARBA"/>
</dbReference>
<dbReference type="Gene3D" id="3.30.390.10">
    <property type="entry name" value="Enolase-like, N-terminal domain"/>
    <property type="match status" value="1"/>
</dbReference>
<dbReference type="PANTHER" id="PTHR48073">
    <property type="entry name" value="O-SUCCINYLBENZOATE SYNTHASE-RELATED"/>
    <property type="match status" value="1"/>
</dbReference>